<dbReference type="Pfam" id="PF00389">
    <property type="entry name" value="2-Hacid_dh"/>
    <property type="match status" value="1"/>
</dbReference>
<reference evidence="6 7" key="1">
    <citation type="submission" date="2015-09" db="EMBL/GenBank/DDBJ databases">
        <title>Draft genome of the scarab beetle Oryctes borbonicus.</title>
        <authorList>
            <person name="Meyer J.M."/>
            <person name="Markov G.V."/>
            <person name="Baskaran P."/>
            <person name="Herrmann M."/>
            <person name="Sommer R.J."/>
            <person name="Roedelsperger C."/>
        </authorList>
    </citation>
    <scope>NUCLEOTIDE SEQUENCE [LARGE SCALE GENOMIC DNA]</scope>
    <source>
        <strain evidence="6">OB123</strain>
        <tissue evidence="6">Whole animal</tissue>
    </source>
</reference>
<dbReference type="SUPFAM" id="SSF51735">
    <property type="entry name" value="NAD(P)-binding Rossmann-fold domains"/>
    <property type="match status" value="1"/>
</dbReference>
<dbReference type="Pfam" id="PF02826">
    <property type="entry name" value="2-Hacid_dh_C"/>
    <property type="match status" value="1"/>
</dbReference>
<dbReference type="InterPro" id="IPR006140">
    <property type="entry name" value="D-isomer_DH_NAD-bd"/>
</dbReference>
<keyword evidence="1 3" id="KW-0560">Oxidoreductase</keyword>
<dbReference type="InterPro" id="IPR029753">
    <property type="entry name" value="D-isomer_DH_CS"/>
</dbReference>
<protein>
    <recommendedName>
        <fullName evidence="2">Glyoxylate reductase/hydroxypyruvate reductase</fullName>
    </recommendedName>
</protein>
<feature type="domain" description="D-isomer specific 2-hydroxyacid dehydrogenase catalytic" evidence="4">
    <location>
        <begin position="6"/>
        <end position="307"/>
    </location>
</feature>
<evidence type="ECO:0000256" key="2">
    <source>
        <dbReference type="ARBA" id="ARBA00073306"/>
    </source>
</evidence>
<dbReference type="FunFam" id="3.40.50.720:FF:000026">
    <property type="entry name" value="Glyoxylate/hydroxypyruvate reductase B"/>
    <property type="match status" value="1"/>
</dbReference>
<evidence type="ECO:0000256" key="3">
    <source>
        <dbReference type="RuleBase" id="RU003719"/>
    </source>
</evidence>
<dbReference type="GO" id="GO:0008465">
    <property type="term" value="F:hydroxypyruvate reductase (NADH) activity"/>
    <property type="evidence" value="ECO:0007669"/>
    <property type="project" value="TreeGrafter"/>
</dbReference>
<dbReference type="OrthoDB" id="298012at2759"/>
<accession>A0A0T6AVE0</accession>
<name>A0A0T6AVE0_9SCAR</name>
<dbReference type="PANTHER" id="PTHR10996">
    <property type="entry name" value="2-HYDROXYACID DEHYDROGENASE-RELATED"/>
    <property type="match status" value="1"/>
</dbReference>
<evidence type="ECO:0000313" key="7">
    <source>
        <dbReference type="Proteomes" id="UP000051574"/>
    </source>
</evidence>
<evidence type="ECO:0000313" key="6">
    <source>
        <dbReference type="EMBL" id="KRT79100.1"/>
    </source>
</evidence>
<dbReference type="PANTHER" id="PTHR10996:SF119">
    <property type="entry name" value="FI03731P-RELATED"/>
    <property type="match status" value="1"/>
</dbReference>
<feature type="non-terminal residue" evidence="6">
    <location>
        <position position="307"/>
    </location>
</feature>
<organism evidence="6 7">
    <name type="scientific">Oryctes borbonicus</name>
    <dbReference type="NCBI Taxonomy" id="1629725"/>
    <lineage>
        <taxon>Eukaryota</taxon>
        <taxon>Metazoa</taxon>
        <taxon>Ecdysozoa</taxon>
        <taxon>Arthropoda</taxon>
        <taxon>Hexapoda</taxon>
        <taxon>Insecta</taxon>
        <taxon>Pterygota</taxon>
        <taxon>Neoptera</taxon>
        <taxon>Endopterygota</taxon>
        <taxon>Coleoptera</taxon>
        <taxon>Polyphaga</taxon>
        <taxon>Scarabaeiformia</taxon>
        <taxon>Scarabaeidae</taxon>
        <taxon>Dynastinae</taxon>
        <taxon>Oryctes</taxon>
    </lineage>
</organism>
<dbReference type="Gene3D" id="3.40.50.720">
    <property type="entry name" value="NAD(P)-binding Rossmann-like Domain"/>
    <property type="match status" value="2"/>
</dbReference>
<dbReference type="GO" id="GO:0051287">
    <property type="term" value="F:NAD binding"/>
    <property type="evidence" value="ECO:0007669"/>
    <property type="project" value="InterPro"/>
</dbReference>
<dbReference type="SUPFAM" id="SSF52283">
    <property type="entry name" value="Formate/glycerate dehydrogenase catalytic domain-like"/>
    <property type="match status" value="1"/>
</dbReference>
<dbReference type="PROSITE" id="PS00671">
    <property type="entry name" value="D_2_HYDROXYACID_DH_3"/>
    <property type="match status" value="1"/>
</dbReference>
<evidence type="ECO:0000259" key="5">
    <source>
        <dbReference type="Pfam" id="PF02826"/>
    </source>
</evidence>
<dbReference type="InterPro" id="IPR036291">
    <property type="entry name" value="NAD(P)-bd_dom_sf"/>
</dbReference>
<dbReference type="InterPro" id="IPR050223">
    <property type="entry name" value="D-isomer_2-hydroxyacid_DH"/>
</dbReference>
<comment type="caution">
    <text evidence="6">The sequence shown here is derived from an EMBL/GenBank/DDBJ whole genome shotgun (WGS) entry which is preliminary data.</text>
</comment>
<dbReference type="GO" id="GO:0005829">
    <property type="term" value="C:cytosol"/>
    <property type="evidence" value="ECO:0007669"/>
    <property type="project" value="TreeGrafter"/>
</dbReference>
<sequence>MSGLKVLITNPEVPQVAIDLLDQKCTLIINEETPYPTREQILAKCPGVDAIFWASHEKLDAEVLDTAGPQMKVVGVMSAGLDNVDVETLKARGIKLGNTPVVLNDAVADVAVLLALGASRRITEGRRAIERGTWRFGIQWQLGRDIAASTVGIVGLGGIGQAIVTKLARFGVSRFLYSGHKEKEEGKPLNAKFVTFDELIKESDFVIISCPLTVETRGMFNKNVFDKMKDTAILVNIARGAIVVQDDLVEALEKKKIFAAGLDVMTPEPLPVDHPLLKLDNVVLLPHIGSATINTRAAMAQLTAQNI</sequence>
<dbReference type="Proteomes" id="UP000051574">
    <property type="component" value="Unassembled WGS sequence"/>
</dbReference>
<dbReference type="AlphaFoldDB" id="A0A0T6AVE0"/>
<proteinExistence type="inferred from homology"/>
<dbReference type="EMBL" id="LJIG01022713">
    <property type="protein sequence ID" value="KRT79100.1"/>
    <property type="molecule type" value="Genomic_DNA"/>
</dbReference>
<comment type="similarity">
    <text evidence="3">Belongs to the D-isomer specific 2-hydroxyacid dehydrogenase family.</text>
</comment>
<dbReference type="GO" id="GO:0030267">
    <property type="term" value="F:glyoxylate reductase (NADPH) activity"/>
    <property type="evidence" value="ECO:0007669"/>
    <property type="project" value="TreeGrafter"/>
</dbReference>
<evidence type="ECO:0000256" key="1">
    <source>
        <dbReference type="ARBA" id="ARBA00023002"/>
    </source>
</evidence>
<keyword evidence="7" id="KW-1185">Reference proteome</keyword>
<gene>
    <name evidence="6" type="ORF">AMK59_7800</name>
</gene>
<dbReference type="CDD" id="cd05301">
    <property type="entry name" value="GDH"/>
    <property type="match status" value="1"/>
</dbReference>
<dbReference type="InterPro" id="IPR006139">
    <property type="entry name" value="D-isomer_2_OHA_DH_cat_dom"/>
</dbReference>
<feature type="domain" description="D-isomer specific 2-hydroxyacid dehydrogenase NAD-binding" evidence="5">
    <location>
        <begin position="114"/>
        <end position="289"/>
    </location>
</feature>
<evidence type="ECO:0000259" key="4">
    <source>
        <dbReference type="Pfam" id="PF00389"/>
    </source>
</evidence>